<dbReference type="Pfam" id="PF07690">
    <property type="entry name" value="MFS_1"/>
    <property type="match status" value="1"/>
</dbReference>
<dbReference type="InterPro" id="IPR011701">
    <property type="entry name" value="MFS"/>
</dbReference>
<dbReference type="InterPro" id="IPR044772">
    <property type="entry name" value="NO3_transporter"/>
</dbReference>
<feature type="transmembrane region" description="Helical" evidence="7">
    <location>
        <begin position="462"/>
        <end position="483"/>
    </location>
</feature>
<name>A0A125S9X4_CHLRE</name>
<keyword evidence="3 7" id="KW-0812">Transmembrane</keyword>
<comment type="subcellular location">
    <subcellularLocation>
        <location evidence="1">Membrane</location>
        <topology evidence="1">Multi-pass membrane protein</topology>
    </subcellularLocation>
</comment>
<proteinExistence type="evidence at transcript level"/>
<dbReference type="SUPFAM" id="SSF103473">
    <property type="entry name" value="MFS general substrate transporter"/>
    <property type="match status" value="1"/>
</dbReference>
<reference evidence="8" key="1">
    <citation type="submission" date="2015-10" db="EMBL/GenBank/DDBJ databases">
        <title>NRT2.4 and NRT2.5 are two half-size transporters from the Chlamydomonas NRT2 family.</title>
        <authorList>
            <person name="Higuera J.J."/>
            <person name="Calatrava V.V."/>
            <person name="Gonzalez Z."/>
            <person name="Mariscal V."/>
            <person name="Siverio J.M."/>
            <person name="Fernandez E."/>
            <person name="Galvan A."/>
        </authorList>
    </citation>
    <scope>NUCLEOTIDE SEQUENCE</scope>
</reference>
<keyword evidence="5 7" id="KW-0472">Membrane</keyword>
<feature type="region of interest" description="Disordered" evidence="6">
    <location>
        <begin position="642"/>
        <end position="671"/>
    </location>
</feature>
<feature type="transmembrane region" description="Helical" evidence="7">
    <location>
        <begin position="369"/>
        <end position="391"/>
    </location>
</feature>
<protein>
    <submittedName>
        <fullName evidence="8">Half-size NRT2.5</fullName>
    </submittedName>
</protein>
<evidence type="ECO:0000256" key="7">
    <source>
        <dbReference type="SAM" id="Phobius"/>
    </source>
</evidence>
<dbReference type="ExpressionAtlas" id="A0A125S9X4">
    <property type="expression patterns" value="baseline and differential"/>
</dbReference>
<evidence type="ECO:0000313" key="8">
    <source>
        <dbReference type="EMBL" id="AME17970.1"/>
    </source>
</evidence>
<evidence type="ECO:0000256" key="3">
    <source>
        <dbReference type="ARBA" id="ARBA00022692"/>
    </source>
</evidence>
<feature type="region of interest" description="Disordered" evidence="6">
    <location>
        <begin position="304"/>
        <end position="345"/>
    </location>
</feature>
<feature type="transmembrane region" description="Helical" evidence="7">
    <location>
        <begin position="549"/>
        <end position="567"/>
    </location>
</feature>
<dbReference type="InterPro" id="IPR036259">
    <property type="entry name" value="MFS_trans_sf"/>
</dbReference>
<accession>A0A125S9X4</accession>
<dbReference type="GO" id="GO:0016020">
    <property type="term" value="C:membrane"/>
    <property type="evidence" value="ECO:0007669"/>
    <property type="project" value="UniProtKB-SubCell"/>
</dbReference>
<dbReference type="AlphaFoldDB" id="A0A125S9X4"/>
<evidence type="ECO:0000256" key="1">
    <source>
        <dbReference type="ARBA" id="ARBA00004141"/>
    </source>
</evidence>
<evidence type="ECO:0000256" key="2">
    <source>
        <dbReference type="ARBA" id="ARBA00008432"/>
    </source>
</evidence>
<feature type="region of interest" description="Disordered" evidence="6">
    <location>
        <begin position="689"/>
        <end position="731"/>
    </location>
</feature>
<comment type="similarity">
    <text evidence="2">Belongs to the major facilitator superfamily. Nitrate/nitrite porter (TC 2.A.1.8) family.</text>
</comment>
<feature type="compositionally biased region" description="Low complexity" evidence="6">
    <location>
        <begin position="690"/>
        <end position="699"/>
    </location>
</feature>
<evidence type="ECO:0000256" key="4">
    <source>
        <dbReference type="ARBA" id="ARBA00022989"/>
    </source>
</evidence>
<feature type="region of interest" description="Disordered" evidence="6">
    <location>
        <begin position="41"/>
        <end position="87"/>
    </location>
</feature>
<dbReference type="Gene3D" id="1.20.1250.20">
    <property type="entry name" value="MFS general substrate transporter like domains"/>
    <property type="match status" value="1"/>
</dbReference>
<dbReference type="PANTHER" id="PTHR23515">
    <property type="entry name" value="HIGH-AFFINITY NITRATE TRANSPORTER 2.3"/>
    <property type="match status" value="1"/>
</dbReference>
<keyword evidence="4 7" id="KW-1133">Transmembrane helix</keyword>
<evidence type="ECO:0000256" key="6">
    <source>
        <dbReference type="SAM" id="MobiDB-lite"/>
    </source>
</evidence>
<feature type="transmembrane region" description="Helical" evidence="7">
    <location>
        <begin position="435"/>
        <end position="456"/>
    </location>
</feature>
<feature type="compositionally biased region" description="Low complexity" evidence="6">
    <location>
        <begin position="334"/>
        <end position="345"/>
    </location>
</feature>
<dbReference type="EMBL" id="KT971134">
    <property type="protein sequence ID" value="AME17970.1"/>
    <property type="molecule type" value="mRNA"/>
</dbReference>
<evidence type="ECO:0000256" key="5">
    <source>
        <dbReference type="ARBA" id="ARBA00023136"/>
    </source>
</evidence>
<feature type="transmembrane region" description="Helical" evidence="7">
    <location>
        <begin position="406"/>
        <end position="428"/>
    </location>
</feature>
<organism evidence="8">
    <name type="scientific">Chlamydomonas reinhardtii</name>
    <name type="common">Chlamydomonas smithii</name>
    <dbReference type="NCBI Taxonomy" id="3055"/>
    <lineage>
        <taxon>Eukaryota</taxon>
        <taxon>Viridiplantae</taxon>
        <taxon>Chlorophyta</taxon>
        <taxon>core chlorophytes</taxon>
        <taxon>Chlorophyceae</taxon>
        <taxon>CS clade</taxon>
        <taxon>Chlamydomonadales</taxon>
        <taxon>Chlamydomonadaceae</taxon>
        <taxon>Chlamydomonas</taxon>
    </lineage>
</organism>
<sequence>MGAAPNLDGVESAAPLSNEAVAQWRWQGLTLWEQYYTGGLSRRRSVPSARSLGGRSTPPPPTQQSSRVFAYQQSPQRAPAAGDDSDDAQAALCRRVDSEGGAGTLRAVRGTSRLRLMHHQANGGASSDVGGGALPKAQVAAAAGFSTGSAACDDGDEVNSPAAAGAAVFTGVPPSVPAVGLLGDGSLLVVRSTAGILPGVSGAPPAAFGGARWSVLPVTPEAGENGTTSMLVPLEAAANTAAEPEAAPAKRGEIWEGQQRQFRRQWKSSCLPEVAAAAAAGATTASWTAAAAAADTSSLARRSTVASSIPYQQHQHQHQHQHQQLQSEAHSSNQPPHALPQHPAAASAAACWRKSPVFRPLSVSRPHHLTFHVAGLGGCLTFLAAFAPAALEPVMKDSLGLERSDLHAASLATLAAALAMQFVMAAVVRRLGPRYCQVAVLLGLAPVLACMALLTAGRRAELFVLLRLLLGAGLSLGVVTRWWMGNMFEAAACSAAAAAAAGLSYTGAGLAPLLLPPLYLGLEDSYRATADVAQDPEAAAAADAWRCSFFVLSGLCLAAAVLTLLLGQDCPHGDILDPKPLPARGVLLLEGGALGGGGGGIKMGVGVEEWSPELAAEAAWQQQRRVAALFDKRKAEGRLKQLQALRERHDTRKSRRRSGRDGGGSGNAGLLQRLTGGSLALSGLDGGRPAGAAVGADSSGSRRKPSSPVAMTPAVGFGRRSRQRPEEASEDGEVFDILNTVNTILSISDHQRPSMFGGPASSVQLNLMGETPRPITATAATTATATAAAALMAAAANEASLGRRLLPAKLAVAGSSWSHSPAVGTVHTAGGGRSLSNWRPAQAAAAAAPALRCGQGSCSGRISTRLSMRPASPRHQELKRRASADRLPPVLHGAWGIAATLKQPLIWTTV</sequence>
<feature type="transmembrane region" description="Helical" evidence="7">
    <location>
        <begin position="495"/>
        <end position="515"/>
    </location>
</feature>
<dbReference type="GO" id="GO:0015112">
    <property type="term" value="F:nitrate transmembrane transporter activity"/>
    <property type="evidence" value="ECO:0007669"/>
    <property type="project" value="InterPro"/>
</dbReference>